<organism evidence="1 2">
    <name type="scientific">Streptomyces capoamus</name>
    <dbReference type="NCBI Taxonomy" id="68183"/>
    <lineage>
        <taxon>Bacteria</taxon>
        <taxon>Bacillati</taxon>
        <taxon>Actinomycetota</taxon>
        <taxon>Actinomycetes</taxon>
        <taxon>Kitasatosporales</taxon>
        <taxon>Streptomycetaceae</taxon>
        <taxon>Streptomyces</taxon>
    </lineage>
</organism>
<keyword evidence="2" id="KW-1185">Reference proteome</keyword>
<gene>
    <name evidence="1" type="ORF">GCM10018980_71190</name>
</gene>
<sequence length="666" mass="72827">MGAGDATPEVRLERLRASLTGTSKNPRAARWSTQGHANVLVGAALHAADRLRQGQTLTELERRLVNVLGAVLPEQEIRAWGGVYREAVQSLGSQVAVVPAVISQLPVTTGFQLSNLKEVLPALAREHAARPNTAVVSRESVAAGGPADSDAFVRGLSEYGFGATVFDRFRPASASAAEAGGEEQQAQDAGPAAASFRVKLELENFRCIRAVGDQWGGKDEIYWSCSTGSDKQAGTGFISQEFGAMKAGQSRAFDTSRRTVFDGQASEGLMLAVSVWEADQSPPQWAKALMELLVGLSDYMFSNWGWMLAGMLPGGYSEMVLGIAAEIATMFAWVVVHARNDDDLSCTRVFLLDQYDLALLSYGKGTDWHFNGLGHHVLKVKYSGNPVPFPTGQLQYAVRTGNTWSAPVTLPWESMTPPAVNTYNNHLYVLYVRPGDKAVMWTRHENGTWRTPERIGNDVSFYAPSVGVAHGKLYYAVTGTNDGLYWRTFNGTSWSGISRFDGYTSAKSPTLAISEYRGDLWLTHIGPDGRPWINYRNANNWSPSYAENSAWVVDRPVAMAPHQGRMWRLASGTDQTLHATTSEGGAPWKTASAPGGVTRHGPALAIHDNKMWIFVRGTDGKLYSAINYNERWETPLQRAGDGTGIDLRDEPSAISHQGRLYVMYRR</sequence>
<proteinExistence type="predicted"/>
<comment type="caution">
    <text evidence="1">The sequence shown here is derived from an EMBL/GenBank/DDBJ whole genome shotgun (WGS) entry which is preliminary data.</text>
</comment>
<evidence type="ECO:0000313" key="1">
    <source>
        <dbReference type="EMBL" id="GHG74356.1"/>
    </source>
</evidence>
<dbReference type="SUPFAM" id="SSF89372">
    <property type="entry name" value="Fucose-specific lectin"/>
    <property type="match status" value="1"/>
</dbReference>
<reference evidence="2" key="1">
    <citation type="journal article" date="2019" name="Int. J. Syst. Evol. Microbiol.">
        <title>The Global Catalogue of Microorganisms (GCM) 10K type strain sequencing project: providing services to taxonomists for standard genome sequencing and annotation.</title>
        <authorList>
            <consortium name="The Broad Institute Genomics Platform"/>
            <consortium name="The Broad Institute Genome Sequencing Center for Infectious Disease"/>
            <person name="Wu L."/>
            <person name="Ma J."/>
        </authorList>
    </citation>
    <scope>NUCLEOTIDE SEQUENCE [LARGE SCALE GENOMIC DNA]</scope>
    <source>
        <strain evidence="2">JCM 4253</strain>
    </source>
</reference>
<dbReference type="EMBL" id="BNBF01000035">
    <property type="protein sequence ID" value="GHG74356.1"/>
    <property type="molecule type" value="Genomic_DNA"/>
</dbReference>
<protein>
    <submittedName>
        <fullName evidence="1">Uncharacterized protein</fullName>
    </submittedName>
</protein>
<evidence type="ECO:0000313" key="2">
    <source>
        <dbReference type="Proteomes" id="UP000619355"/>
    </source>
</evidence>
<accession>A0A919F2Y1</accession>
<dbReference type="RefSeq" id="WP_189986197.1">
    <property type="nucleotide sequence ID" value="NZ_BNBF01000035.1"/>
</dbReference>
<dbReference type="AlphaFoldDB" id="A0A919F2Y1"/>
<name>A0A919F2Y1_9ACTN</name>
<dbReference type="Proteomes" id="UP000619355">
    <property type="component" value="Unassembled WGS sequence"/>
</dbReference>